<accession>A0A940M9F1</accession>
<evidence type="ECO:0000313" key="5">
    <source>
        <dbReference type="Proteomes" id="UP000670475"/>
    </source>
</evidence>
<evidence type="ECO:0000256" key="2">
    <source>
        <dbReference type="SAM" id="SignalP"/>
    </source>
</evidence>
<feature type="region of interest" description="Disordered" evidence="1">
    <location>
        <begin position="239"/>
        <end position="262"/>
    </location>
</feature>
<dbReference type="RefSeq" id="WP_209338573.1">
    <property type="nucleotide sequence ID" value="NZ_JAGIQL010000010.1"/>
</dbReference>
<feature type="signal peptide" evidence="2">
    <location>
        <begin position="1"/>
        <end position="39"/>
    </location>
</feature>
<protein>
    <submittedName>
        <fullName evidence="4">DUF4232 domain-containing protein</fullName>
    </submittedName>
</protein>
<dbReference type="InterPro" id="IPR025326">
    <property type="entry name" value="DUF4232"/>
</dbReference>
<feature type="compositionally biased region" description="Polar residues" evidence="1">
    <location>
        <begin position="82"/>
        <end position="92"/>
    </location>
</feature>
<organism evidence="4 5">
    <name type="scientific">Streptomyces montanisoli</name>
    <dbReference type="NCBI Taxonomy" id="2798581"/>
    <lineage>
        <taxon>Bacteria</taxon>
        <taxon>Bacillati</taxon>
        <taxon>Actinomycetota</taxon>
        <taxon>Actinomycetes</taxon>
        <taxon>Kitasatosporales</taxon>
        <taxon>Streptomycetaceae</taxon>
        <taxon>Streptomyces</taxon>
    </lineage>
</organism>
<comment type="caution">
    <text evidence="4">The sequence shown here is derived from an EMBL/GenBank/DDBJ whole genome shotgun (WGS) entry which is preliminary data.</text>
</comment>
<reference evidence="4" key="1">
    <citation type="submission" date="2021-03" db="EMBL/GenBank/DDBJ databases">
        <title>Whole genome sequence of Streptomyces bomunensis MMS17-BM035.</title>
        <authorList>
            <person name="Lee J.H."/>
        </authorList>
    </citation>
    <scope>NUCLEOTIDE SEQUENCE</scope>
    <source>
        <strain evidence="4">MMS17-BM035</strain>
    </source>
</reference>
<feature type="chain" id="PRO_5036976093" evidence="2">
    <location>
        <begin position="40"/>
        <end position="262"/>
    </location>
</feature>
<dbReference type="Pfam" id="PF14016">
    <property type="entry name" value="DUF4232"/>
    <property type="match status" value="1"/>
</dbReference>
<dbReference type="EMBL" id="JAGIQL010000010">
    <property type="protein sequence ID" value="MBP0456793.1"/>
    <property type="molecule type" value="Genomic_DNA"/>
</dbReference>
<gene>
    <name evidence="4" type="ORF">JFN87_04640</name>
</gene>
<proteinExistence type="predicted"/>
<evidence type="ECO:0000256" key="1">
    <source>
        <dbReference type="SAM" id="MobiDB-lite"/>
    </source>
</evidence>
<feature type="compositionally biased region" description="Low complexity" evidence="1">
    <location>
        <begin position="104"/>
        <end position="120"/>
    </location>
</feature>
<evidence type="ECO:0000313" key="4">
    <source>
        <dbReference type="EMBL" id="MBP0456793.1"/>
    </source>
</evidence>
<keyword evidence="5" id="KW-1185">Reference proteome</keyword>
<dbReference type="AlphaFoldDB" id="A0A940M9F1"/>
<dbReference type="Proteomes" id="UP000670475">
    <property type="component" value="Unassembled WGS sequence"/>
</dbReference>
<feature type="region of interest" description="Disordered" evidence="1">
    <location>
        <begin position="42"/>
        <end position="137"/>
    </location>
</feature>
<keyword evidence="2" id="KW-0732">Signal</keyword>
<sequence length="262" mass="25120">MAKNRIHGRAAAVRGGRASRIRLAASTLALVAASGIALAGCGGGSPATPQNVSGTAGPATDGASPANSAGADASASPRDTPGSGSASTGGQDTSKAPSPKKTKTSGGKSSGGDTTSAGSTRCHTSELKASVGSNDPGAGQENYALVLTNTSGSACTVYGYPGFAFVDGSGNSVAADPQRGGGTKTVVHLAPGHSAWAALSFPNPGMVGGATATPKAVEITPPDEKAYLKVAWKGGPVTKKPNSAAAAHVGPFQPGNGPGSAG</sequence>
<feature type="domain" description="DUF4232" evidence="3">
    <location>
        <begin position="122"/>
        <end position="253"/>
    </location>
</feature>
<evidence type="ECO:0000259" key="3">
    <source>
        <dbReference type="Pfam" id="PF14016"/>
    </source>
</evidence>
<name>A0A940M9F1_9ACTN</name>